<comment type="caution">
    <text evidence="1">The sequence shown here is derived from an EMBL/GenBank/DDBJ whole genome shotgun (WGS) entry which is preliminary data.</text>
</comment>
<sequence>MACQNDSTQITTEETCMQLTAQQAGTQIIEIYRNAMDETNRLTQDQAAAETFEAEFNALIESWQTKLLLIGQHVMVMSGSEKAQVESAINKEHMAMQYNEKAKKRFEDYSKNIFPYHKTSPELYQKLKGINIITQFAFFDLLKKQNKDAEERWGEMMVPHNCP</sequence>
<evidence type="ECO:0000313" key="1">
    <source>
        <dbReference type="EMBL" id="GGF97925.1"/>
    </source>
</evidence>
<accession>A0A917CTJ1</accession>
<reference evidence="1" key="1">
    <citation type="journal article" date="2014" name="Int. J. Syst. Evol. Microbiol.">
        <title>Complete genome sequence of Corynebacterium casei LMG S-19264T (=DSM 44701T), isolated from a smear-ripened cheese.</title>
        <authorList>
            <consortium name="US DOE Joint Genome Institute (JGI-PGF)"/>
            <person name="Walter F."/>
            <person name="Albersmeier A."/>
            <person name="Kalinowski J."/>
            <person name="Ruckert C."/>
        </authorList>
    </citation>
    <scope>NUCLEOTIDE SEQUENCE</scope>
    <source>
        <strain evidence="1">CGMCC 1.12181</strain>
    </source>
</reference>
<dbReference type="Proteomes" id="UP000605253">
    <property type="component" value="Unassembled WGS sequence"/>
</dbReference>
<dbReference type="EMBL" id="BMEO01000008">
    <property type="protein sequence ID" value="GGF97925.1"/>
    <property type="molecule type" value="Genomic_DNA"/>
</dbReference>
<name>A0A917CTJ1_9GAMM</name>
<organism evidence="1 2">
    <name type="scientific">Marinicella pacifica</name>
    <dbReference type="NCBI Taxonomy" id="1171543"/>
    <lineage>
        <taxon>Bacteria</taxon>
        <taxon>Pseudomonadati</taxon>
        <taxon>Pseudomonadota</taxon>
        <taxon>Gammaproteobacteria</taxon>
        <taxon>Lysobacterales</taxon>
        <taxon>Marinicellaceae</taxon>
        <taxon>Marinicella</taxon>
    </lineage>
</organism>
<dbReference type="AlphaFoldDB" id="A0A917CTJ1"/>
<keyword evidence="2" id="KW-1185">Reference proteome</keyword>
<proteinExistence type="predicted"/>
<protein>
    <submittedName>
        <fullName evidence="1">Uncharacterized protein</fullName>
    </submittedName>
</protein>
<reference evidence="1" key="2">
    <citation type="submission" date="2020-09" db="EMBL/GenBank/DDBJ databases">
        <authorList>
            <person name="Sun Q."/>
            <person name="Zhou Y."/>
        </authorList>
    </citation>
    <scope>NUCLEOTIDE SEQUENCE</scope>
    <source>
        <strain evidence="1">CGMCC 1.12181</strain>
    </source>
</reference>
<gene>
    <name evidence="1" type="ORF">GCM10011365_19130</name>
</gene>
<evidence type="ECO:0000313" key="2">
    <source>
        <dbReference type="Proteomes" id="UP000605253"/>
    </source>
</evidence>